<sequence>MAGLEKAPPIPDKDELDEEGQTVISVDTPSGKEGPGAVPSVPDVPVQSRAKPRKAPDIPIFERRNWLIHLHYVRKEYEQCKNIIKEQLAESGGMCEYAVYVQALILRMEGKIQESLELFQTCALLNTSSGDNLKQVARSLFLLARHKAAIDVYNEAEKLSVNDWEICHNKGVCHMYLREMDKAKECLQKAIGFKRHEISYFLFPRPRNFSRKP</sequence>
<dbReference type="InterPro" id="IPR011990">
    <property type="entry name" value="TPR-like_helical_dom_sf"/>
</dbReference>
<reference evidence="5" key="2">
    <citation type="submission" date="2020-11" db="EMBL/GenBank/DDBJ databases">
        <authorList>
            <person name="McCartney M.A."/>
            <person name="Auch B."/>
            <person name="Kono T."/>
            <person name="Mallez S."/>
            <person name="Becker A."/>
            <person name="Gohl D.M."/>
            <person name="Silverstein K.A.T."/>
            <person name="Koren S."/>
            <person name="Bechman K.B."/>
            <person name="Herman A."/>
            <person name="Abrahante J.E."/>
            <person name="Garbe J."/>
        </authorList>
    </citation>
    <scope>NUCLEOTIDE SEQUENCE</scope>
    <source>
        <strain evidence="5">Duluth1</strain>
        <tissue evidence="5">Whole animal</tissue>
    </source>
</reference>
<dbReference type="SUPFAM" id="SSF48452">
    <property type="entry name" value="TPR-like"/>
    <property type="match status" value="1"/>
</dbReference>
<dbReference type="SMART" id="SM00028">
    <property type="entry name" value="TPR"/>
    <property type="match status" value="3"/>
</dbReference>
<evidence type="ECO:0000256" key="3">
    <source>
        <dbReference type="ARBA" id="ARBA00023778"/>
    </source>
</evidence>
<evidence type="ECO:0000256" key="4">
    <source>
        <dbReference type="SAM" id="MobiDB-lite"/>
    </source>
</evidence>
<keyword evidence="6" id="KW-1185">Reference proteome</keyword>
<evidence type="ECO:0000256" key="2">
    <source>
        <dbReference type="ARBA" id="ARBA00022803"/>
    </source>
</evidence>
<evidence type="ECO:0000313" key="5">
    <source>
        <dbReference type="EMBL" id="KAH3798764.1"/>
    </source>
</evidence>
<dbReference type="FunFam" id="1.25.40.10:FF:000237">
    <property type="entry name" value="Bardet-Biedl syndrome 4 (Human)"/>
    <property type="match status" value="1"/>
</dbReference>
<dbReference type="GO" id="GO:0061512">
    <property type="term" value="P:protein localization to cilium"/>
    <property type="evidence" value="ECO:0007669"/>
    <property type="project" value="TreeGrafter"/>
</dbReference>
<dbReference type="Pfam" id="PF13181">
    <property type="entry name" value="TPR_8"/>
    <property type="match status" value="1"/>
</dbReference>
<proteinExistence type="inferred from homology"/>
<feature type="region of interest" description="Disordered" evidence="4">
    <location>
        <begin position="1"/>
        <end position="52"/>
    </location>
</feature>
<comment type="caution">
    <text evidence="5">The sequence shown here is derived from an EMBL/GenBank/DDBJ whole genome shotgun (WGS) entry which is preliminary data.</text>
</comment>
<dbReference type="GO" id="GO:0060271">
    <property type="term" value="P:cilium assembly"/>
    <property type="evidence" value="ECO:0007669"/>
    <property type="project" value="TreeGrafter"/>
</dbReference>
<keyword evidence="2" id="KW-0802">TPR repeat</keyword>
<comment type="similarity">
    <text evidence="3">Belongs to the BBS4 family.</text>
</comment>
<dbReference type="PANTHER" id="PTHR44186">
    <property type="match status" value="1"/>
</dbReference>
<dbReference type="InterPro" id="IPR019734">
    <property type="entry name" value="TPR_rpt"/>
</dbReference>
<dbReference type="PANTHER" id="PTHR44186:SF1">
    <property type="entry name" value="BARDET-BIEDL SYNDROME 4 PROTEIN"/>
    <property type="match status" value="1"/>
</dbReference>
<keyword evidence="1" id="KW-0677">Repeat</keyword>
<reference evidence="5" key="1">
    <citation type="journal article" date="2019" name="bioRxiv">
        <title>The Genome of the Zebra Mussel, Dreissena polymorpha: A Resource for Invasive Species Research.</title>
        <authorList>
            <person name="McCartney M.A."/>
            <person name="Auch B."/>
            <person name="Kono T."/>
            <person name="Mallez S."/>
            <person name="Zhang Y."/>
            <person name="Obille A."/>
            <person name="Becker A."/>
            <person name="Abrahante J.E."/>
            <person name="Garbe J."/>
            <person name="Badalamenti J.P."/>
            <person name="Herman A."/>
            <person name="Mangelson H."/>
            <person name="Liachko I."/>
            <person name="Sullivan S."/>
            <person name="Sone E.D."/>
            <person name="Koren S."/>
            <person name="Silverstein K.A.T."/>
            <person name="Beckman K.B."/>
            <person name="Gohl D.M."/>
        </authorList>
    </citation>
    <scope>NUCLEOTIDE SEQUENCE</scope>
    <source>
        <strain evidence="5">Duluth1</strain>
        <tissue evidence="5">Whole animal</tissue>
    </source>
</reference>
<evidence type="ECO:0000313" key="6">
    <source>
        <dbReference type="Proteomes" id="UP000828390"/>
    </source>
</evidence>
<evidence type="ECO:0008006" key="7">
    <source>
        <dbReference type="Google" id="ProtNLM"/>
    </source>
</evidence>
<name>A0A9D4FJD6_DREPO</name>
<dbReference type="Gene3D" id="1.25.40.10">
    <property type="entry name" value="Tetratricopeptide repeat domain"/>
    <property type="match status" value="1"/>
</dbReference>
<gene>
    <name evidence="5" type="ORF">DPMN_152367</name>
</gene>
<dbReference type="Proteomes" id="UP000828390">
    <property type="component" value="Unassembled WGS sequence"/>
</dbReference>
<organism evidence="5 6">
    <name type="scientific">Dreissena polymorpha</name>
    <name type="common">Zebra mussel</name>
    <name type="synonym">Mytilus polymorpha</name>
    <dbReference type="NCBI Taxonomy" id="45954"/>
    <lineage>
        <taxon>Eukaryota</taxon>
        <taxon>Metazoa</taxon>
        <taxon>Spiralia</taxon>
        <taxon>Lophotrochozoa</taxon>
        <taxon>Mollusca</taxon>
        <taxon>Bivalvia</taxon>
        <taxon>Autobranchia</taxon>
        <taxon>Heteroconchia</taxon>
        <taxon>Euheterodonta</taxon>
        <taxon>Imparidentia</taxon>
        <taxon>Neoheterodontei</taxon>
        <taxon>Myida</taxon>
        <taxon>Dreissenoidea</taxon>
        <taxon>Dreissenidae</taxon>
        <taxon>Dreissena</taxon>
    </lineage>
</organism>
<dbReference type="EMBL" id="JAIWYP010000007">
    <property type="protein sequence ID" value="KAH3798764.1"/>
    <property type="molecule type" value="Genomic_DNA"/>
</dbReference>
<evidence type="ECO:0000256" key="1">
    <source>
        <dbReference type="ARBA" id="ARBA00022737"/>
    </source>
</evidence>
<dbReference type="GO" id="GO:0036064">
    <property type="term" value="C:ciliary basal body"/>
    <property type="evidence" value="ECO:0007669"/>
    <property type="project" value="TreeGrafter"/>
</dbReference>
<accession>A0A9D4FJD6</accession>
<protein>
    <recommendedName>
        <fullName evidence="7">Bardet-Biedl syndrome 4</fullName>
    </recommendedName>
</protein>
<dbReference type="AlphaFoldDB" id="A0A9D4FJD6"/>